<evidence type="ECO:0000313" key="7">
    <source>
        <dbReference type="Proteomes" id="UP001151582"/>
    </source>
</evidence>
<evidence type="ECO:0000256" key="3">
    <source>
        <dbReference type="ARBA" id="ARBA00022840"/>
    </source>
</evidence>
<gene>
    <name evidence="6" type="ORF">H4R34_003703</name>
</gene>
<comment type="caution">
    <text evidence="6">The sequence shown here is derived from an EMBL/GenBank/DDBJ whole genome shotgun (WGS) entry which is preliminary data.</text>
</comment>
<dbReference type="InterPro" id="IPR037171">
    <property type="entry name" value="NagB/RpiA_transferase-like"/>
</dbReference>
<dbReference type="EMBL" id="JANBQB010000372">
    <property type="protein sequence ID" value="KAJ1977125.1"/>
    <property type="molecule type" value="Genomic_DNA"/>
</dbReference>
<dbReference type="PANTHER" id="PTHR23407:SF1">
    <property type="entry name" value="5-FORMYLTETRAHYDROFOLATE CYCLO-LIGASE"/>
    <property type="match status" value="1"/>
</dbReference>
<protein>
    <recommendedName>
        <fullName evidence="5">5-formyltetrahydrofolate cyclo-ligase</fullName>
        <ecNumber evidence="5">6.3.3.2</ecNumber>
    </recommendedName>
</protein>
<dbReference type="GO" id="GO:0005739">
    <property type="term" value="C:mitochondrion"/>
    <property type="evidence" value="ECO:0007669"/>
    <property type="project" value="TreeGrafter"/>
</dbReference>
<dbReference type="AlphaFoldDB" id="A0A9W8ECD0"/>
<dbReference type="OrthoDB" id="2015992at2759"/>
<name>A0A9W8ECD0_9FUNG</name>
<dbReference type="InterPro" id="IPR002698">
    <property type="entry name" value="FTHF_cligase"/>
</dbReference>
<dbReference type="InterPro" id="IPR024185">
    <property type="entry name" value="FTHF_cligase-like_sf"/>
</dbReference>
<dbReference type="GO" id="GO:0030272">
    <property type="term" value="F:5-formyltetrahydrofolate cyclo-ligase activity"/>
    <property type="evidence" value="ECO:0007669"/>
    <property type="project" value="UniProtKB-EC"/>
</dbReference>
<dbReference type="Gene3D" id="3.40.50.10420">
    <property type="entry name" value="NagB/RpiA/CoA transferase-like"/>
    <property type="match status" value="1"/>
</dbReference>
<proteinExistence type="inferred from homology"/>
<feature type="non-terminal residue" evidence="6">
    <location>
        <position position="73"/>
    </location>
</feature>
<evidence type="ECO:0000256" key="1">
    <source>
        <dbReference type="ARBA" id="ARBA00010638"/>
    </source>
</evidence>
<evidence type="ECO:0000256" key="2">
    <source>
        <dbReference type="ARBA" id="ARBA00022741"/>
    </source>
</evidence>
<dbReference type="Pfam" id="PF01812">
    <property type="entry name" value="5-FTHF_cyc-lig"/>
    <property type="match status" value="1"/>
</dbReference>
<dbReference type="SUPFAM" id="SSF100950">
    <property type="entry name" value="NagB/RpiA/CoA transferase-like"/>
    <property type="match status" value="1"/>
</dbReference>
<dbReference type="GO" id="GO:0035999">
    <property type="term" value="P:tetrahydrofolate interconversion"/>
    <property type="evidence" value="ECO:0007669"/>
    <property type="project" value="TreeGrafter"/>
</dbReference>
<dbReference type="Proteomes" id="UP001151582">
    <property type="component" value="Unassembled WGS sequence"/>
</dbReference>
<evidence type="ECO:0000313" key="6">
    <source>
        <dbReference type="EMBL" id="KAJ1977125.1"/>
    </source>
</evidence>
<keyword evidence="2" id="KW-0547">Nucleotide-binding</keyword>
<evidence type="ECO:0000256" key="4">
    <source>
        <dbReference type="ARBA" id="ARBA00036539"/>
    </source>
</evidence>
<keyword evidence="7" id="KW-1185">Reference proteome</keyword>
<sequence length="73" mass="8436">MALPVQTLKQSLRREMRAKLSQLTTQHIQQQSDQVVRSVLELPVYQQSVNVCVYLSMTNEIQTYGLLQALFLQ</sequence>
<dbReference type="PANTHER" id="PTHR23407">
    <property type="entry name" value="ATPASE INHIBITOR/5-FORMYLTETRAHYDROFOLATE CYCLO-LIGASE"/>
    <property type="match status" value="1"/>
</dbReference>
<accession>A0A9W8ECD0</accession>
<organism evidence="6 7">
    <name type="scientific">Dimargaris verticillata</name>
    <dbReference type="NCBI Taxonomy" id="2761393"/>
    <lineage>
        <taxon>Eukaryota</taxon>
        <taxon>Fungi</taxon>
        <taxon>Fungi incertae sedis</taxon>
        <taxon>Zoopagomycota</taxon>
        <taxon>Kickxellomycotina</taxon>
        <taxon>Dimargaritomycetes</taxon>
        <taxon>Dimargaritales</taxon>
        <taxon>Dimargaritaceae</taxon>
        <taxon>Dimargaris</taxon>
    </lineage>
</organism>
<dbReference type="GO" id="GO:0009396">
    <property type="term" value="P:folic acid-containing compound biosynthetic process"/>
    <property type="evidence" value="ECO:0007669"/>
    <property type="project" value="TreeGrafter"/>
</dbReference>
<comment type="similarity">
    <text evidence="1">Belongs to the 5-formyltetrahydrofolate cyclo-ligase family.</text>
</comment>
<evidence type="ECO:0000256" key="5">
    <source>
        <dbReference type="ARBA" id="ARBA00038966"/>
    </source>
</evidence>
<dbReference type="GO" id="GO:0005524">
    <property type="term" value="F:ATP binding"/>
    <property type="evidence" value="ECO:0007669"/>
    <property type="project" value="UniProtKB-KW"/>
</dbReference>
<reference evidence="6" key="1">
    <citation type="submission" date="2022-07" db="EMBL/GenBank/DDBJ databases">
        <title>Phylogenomic reconstructions and comparative analyses of Kickxellomycotina fungi.</title>
        <authorList>
            <person name="Reynolds N.K."/>
            <person name="Stajich J.E."/>
            <person name="Barry K."/>
            <person name="Grigoriev I.V."/>
            <person name="Crous P."/>
            <person name="Smith M.E."/>
        </authorList>
    </citation>
    <scope>NUCLEOTIDE SEQUENCE</scope>
    <source>
        <strain evidence="6">RSA 567</strain>
    </source>
</reference>
<dbReference type="EC" id="6.3.3.2" evidence="5"/>
<keyword evidence="3" id="KW-0067">ATP-binding</keyword>
<comment type="catalytic activity">
    <reaction evidence="4">
        <text>(6S)-5-formyl-5,6,7,8-tetrahydrofolate + ATP = (6R)-5,10-methenyltetrahydrofolate + ADP + phosphate</text>
        <dbReference type="Rhea" id="RHEA:10488"/>
        <dbReference type="ChEBI" id="CHEBI:30616"/>
        <dbReference type="ChEBI" id="CHEBI:43474"/>
        <dbReference type="ChEBI" id="CHEBI:57455"/>
        <dbReference type="ChEBI" id="CHEBI:57457"/>
        <dbReference type="ChEBI" id="CHEBI:456216"/>
        <dbReference type="EC" id="6.3.3.2"/>
    </reaction>
</comment>